<keyword evidence="1" id="KW-0812">Transmembrane</keyword>
<proteinExistence type="predicted"/>
<feature type="transmembrane region" description="Helical" evidence="1">
    <location>
        <begin position="155"/>
        <end position="173"/>
    </location>
</feature>
<organism evidence="2 3">
    <name type="scientific">candidate division WOR-1 bacterium RIFCSPHIGHO2_01_FULL_53_15</name>
    <dbReference type="NCBI Taxonomy" id="1802564"/>
    <lineage>
        <taxon>Bacteria</taxon>
        <taxon>Bacillati</taxon>
        <taxon>Saganbacteria</taxon>
    </lineage>
</organism>
<keyword evidence="1" id="KW-1133">Transmembrane helix</keyword>
<reference evidence="2 3" key="1">
    <citation type="journal article" date="2016" name="Nat. Commun.">
        <title>Thousands of microbial genomes shed light on interconnected biogeochemical processes in an aquifer system.</title>
        <authorList>
            <person name="Anantharaman K."/>
            <person name="Brown C.T."/>
            <person name="Hug L.A."/>
            <person name="Sharon I."/>
            <person name="Castelle C.J."/>
            <person name="Probst A.J."/>
            <person name="Thomas B.C."/>
            <person name="Singh A."/>
            <person name="Wilkins M.J."/>
            <person name="Karaoz U."/>
            <person name="Brodie E.L."/>
            <person name="Williams K.H."/>
            <person name="Hubbard S.S."/>
            <person name="Banfield J.F."/>
        </authorList>
    </citation>
    <scope>NUCLEOTIDE SEQUENCE [LARGE SCALE GENOMIC DNA]</scope>
</reference>
<dbReference type="EMBL" id="METM01000029">
    <property type="protein sequence ID" value="OGB89147.1"/>
    <property type="molecule type" value="Genomic_DNA"/>
</dbReference>
<evidence type="ECO:0008006" key="4">
    <source>
        <dbReference type="Google" id="ProtNLM"/>
    </source>
</evidence>
<feature type="transmembrane region" description="Helical" evidence="1">
    <location>
        <begin position="110"/>
        <end position="134"/>
    </location>
</feature>
<sequence>MENLLTPVALTWSQISQPLVSLISALVILLVGYILARLVGIAVAWVLKLAQFDKGAKWIGFAGLLGKGEVKKTASELVGDLLYWVILFIAAISAARQAGLPVDVSVVKLFTYLGLALLVTLILGLGLFFASFLSNVVKVVLLNFGVEGGKSLSRFIYYLVVIFAFLAALAQLGLRPSSIVGKLDIILGAPALAAAIAFGLGCKDMAADFLYGIFKGK</sequence>
<feature type="transmembrane region" description="Helical" evidence="1">
    <location>
        <begin position="81"/>
        <end position="98"/>
    </location>
</feature>
<dbReference type="AlphaFoldDB" id="A0A1F4PZT1"/>
<name>A0A1F4PZT1_UNCSA</name>
<dbReference type="Pfam" id="PF05552">
    <property type="entry name" value="MS_channel_1st_1"/>
    <property type="match status" value="1"/>
</dbReference>
<evidence type="ECO:0000313" key="2">
    <source>
        <dbReference type="EMBL" id="OGB89147.1"/>
    </source>
</evidence>
<comment type="caution">
    <text evidence="2">The sequence shown here is derived from an EMBL/GenBank/DDBJ whole genome shotgun (WGS) entry which is preliminary data.</text>
</comment>
<evidence type="ECO:0000313" key="3">
    <source>
        <dbReference type="Proteomes" id="UP000178724"/>
    </source>
</evidence>
<accession>A0A1F4PZT1</accession>
<dbReference type="InterPro" id="IPR008910">
    <property type="entry name" value="MSC_TM_helix"/>
</dbReference>
<keyword evidence="1" id="KW-0472">Membrane</keyword>
<dbReference type="Gene3D" id="1.10.287.1260">
    <property type="match status" value="2"/>
</dbReference>
<feature type="transmembrane region" description="Helical" evidence="1">
    <location>
        <begin position="185"/>
        <end position="202"/>
    </location>
</feature>
<protein>
    <recommendedName>
        <fullName evidence="4">CmpX protein</fullName>
    </recommendedName>
</protein>
<gene>
    <name evidence="2" type="ORF">A2625_02365</name>
</gene>
<feature type="transmembrane region" description="Helical" evidence="1">
    <location>
        <begin position="20"/>
        <end position="47"/>
    </location>
</feature>
<dbReference type="Proteomes" id="UP000178724">
    <property type="component" value="Unassembled WGS sequence"/>
</dbReference>
<evidence type="ECO:0000256" key="1">
    <source>
        <dbReference type="SAM" id="Phobius"/>
    </source>
</evidence>